<dbReference type="PANTHER" id="PTHR35309:SF4">
    <property type="entry name" value="TOCOPHEROL CYCLASE"/>
    <property type="match status" value="1"/>
</dbReference>
<organism evidence="1 2">
    <name type="scientific">Sistotremastrum niveocremeum HHB9708</name>
    <dbReference type="NCBI Taxonomy" id="1314777"/>
    <lineage>
        <taxon>Eukaryota</taxon>
        <taxon>Fungi</taxon>
        <taxon>Dikarya</taxon>
        <taxon>Basidiomycota</taxon>
        <taxon>Agaricomycotina</taxon>
        <taxon>Agaricomycetes</taxon>
        <taxon>Sistotremastrales</taxon>
        <taxon>Sistotremastraceae</taxon>
        <taxon>Sertulicium</taxon>
        <taxon>Sertulicium niveocremeum</taxon>
    </lineage>
</organism>
<dbReference type="PANTHER" id="PTHR35309">
    <property type="match status" value="1"/>
</dbReference>
<sequence>MAALSFQNLIHDLIVKPICGLREFIVASLYLSSPTSSVARYLKPRDHFAAHDGVRFEGYYTRILTEDRGTIIIIFSSVPDAKNCPYFVHASYTPPRVPPQGLSLSSSATKICKDSFPNVIRYVPGISYDTLQAFSLEAEGVGSYTIEEERQGYQMAFDDGLSISVNLSKRSPLFPDAPFRPPHGIFASLGILLPLHWHIFSSSSQANYEIKKDDHTIMKGTGIAHAEKNWGNSFPKAWTWIQGISKDNRVTFASAGGAILAGTAYMINYRSDKVHISFAPPWTIMLGGRGLFISERLDPEKKTVIIDVSNFTSRLIVHASAPLDKDTWLPLHCPLYEGHGNQAAHESFAATIIIEVFQRRFIRSSWMHVETTVLEDSALEFGGLYNK</sequence>
<accession>A0A164YN20</accession>
<protein>
    <submittedName>
        <fullName evidence="1">Uncharacterized protein</fullName>
    </submittedName>
</protein>
<gene>
    <name evidence="1" type="ORF">SISNIDRAFT_242337</name>
</gene>
<dbReference type="EMBL" id="KV419397">
    <property type="protein sequence ID" value="KZS97076.1"/>
    <property type="molecule type" value="Genomic_DNA"/>
</dbReference>
<name>A0A164YN20_9AGAM</name>
<dbReference type="OrthoDB" id="5421239at2759"/>
<proteinExistence type="predicted"/>
<dbReference type="InterPro" id="IPR025893">
    <property type="entry name" value="Tocopherol_cyclase"/>
</dbReference>
<dbReference type="Pfam" id="PF14249">
    <property type="entry name" value="Tocopherol_cycl"/>
    <property type="match status" value="1"/>
</dbReference>
<dbReference type="GO" id="GO:0009976">
    <property type="term" value="F:tocopherol cyclase activity"/>
    <property type="evidence" value="ECO:0007669"/>
    <property type="project" value="InterPro"/>
</dbReference>
<reference evidence="1 2" key="1">
    <citation type="journal article" date="2016" name="Mol. Biol. Evol.">
        <title>Comparative Genomics of Early-Diverging Mushroom-Forming Fungi Provides Insights into the Origins of Lignocellulose Decay Capabilities.</title>
        <authorList>
            <person name="Nagy L.G."/>
            <person name="Riley R."/>
            <person name="Tritt A."/>
            <person name="Adam C."/>
            <person name="Daum C."/>
            <person name="Floudas D."/>
            <person name="Sun H."/>
            <person name="Yadav J.S."/>
            <person name="Pangilinan J."/>
            <person name="Larsson K.H."/>
            <person name="Matsuura K."/>
            <person name="Barry K."/>
            <person name="Labutti K."/>
            <person name="Kuo R."/>
            <person name="Ohm R.A."/>
            <person name="Bhattacharya S.S."/>
            <person name="Shirouzu T."/>
            <person name="Yoshinaga Y."/>
            <person name="Martin F.M."/>
            <person name="Grigoriev I.V."/>
            <person name="Hibbett D.S."/>
        </authorList>
    </citation>
    <scope>NUCLEOTIDE SEQUENCE [LARGE SCALE GENOMIC DNA]</scope>
    <source>
        <strain evidence="1 2">HHB9708</strain>
    </source>
</reference>
<dbReference type="SUPFAM" id="SSF159245">
    <property type="entry name" value="AttH-like"/>
    <property type="match status" value="1"/>
</dbReference>
<evidence type="ECO:0000313" key="2">
    <source>
        <dbReference type="Proteomes" id="UP000076722"/>
    </source>
</evidence>
<keyword evidence="2" id="KW-1185">Reference proteome</keyword>
<evidence type="ECO:0000313" key="1">
    <source>
        <dbReference type="EMBL" id="KZS97076.1"/>
    </source>
</evidence>
<dbReference type="AlphaFoldDB" id="A0A164YN20"/>
<dbReference type="Proteomes" id="UP000076722">
    <property type="component" value="Unassembled WGS sequence"/>
</dbReference>